<dbReference type="OrthoDB" id="6105938at2759"/>
<accession>A0A0D1XQM9</accession>
<evidence type="ECO:0000313" key="1">
    <source>
        <dbReference type="EMBL" id="KIW04946.1"/>
    </source>
</evidence>
<evidence type="ECO:0008006" key="3">
    <source>
        <dbReference type="Google" id="ProtNLM"/>
    </source>
</evidence>
<name>A0A0D1XQM9_9PEZI</name>
<gene>
    <name evidence="1" type="ORF">PV09_04111</name>
</gene>
<dbReference type="AlphaFoldDB" id="A0A0D1XQM9"/>
<dbReference type="Proteomes" id="UP000053259">
    <property type="component" value="Unassembled WGS sequence"/>
</dbReference>
<protein>
    <recommendedName>
        <fullName evidence="3">C2H2-type domain-containing protein</fullName>
    </recommendedName>
</protein>
<keyword evidence="2" id="KW-1185">Reference proteome</keyword>
<sequence>MFTTYHGMIIHLESGVCQSQIDRIDLNRSAAMCYQWKAYLDEEWRDELLQRHDLEQEYVNKIYAFHCPECRTVFSTLSGLFQHVHSKVCLQTLYSGKMAKLVRWLEKQHDVSMQS</sequence>
<dbReference type="STRING" id="253628.A0A0D1XQM9"/>
<reference evidence="1 2" key="1">
    <citation type="submission" date="2015-01" db="EMBL/GenBank/DDBJ databases">
        <title>The Genome Sequence of Ochroconis gallopava CBS43764.</title>
        <authorList>
            <consortium name="The Broad Institute Genomics Platform"/>
            <person name="Cuomo C."/>
            <person name="de Hoog S."/>
            <person name="Gorbushina A."/>
            <person name="Stielow B."/>
            <person name="Teixiera M."/>
            <person name="Abouelleil A."/>
            <person name="Chapman S.B."/>
            <person name="Priest M."/>
            <person name="Young S.K."/>
            <person name="Wortman J."/>
            <person name="Nusbaum C."/>
            <person name="Birren B."/>
        </authorList>
    </citation>
    <scope>NUCLEOTIDE SEQUENCE [LARGE SCALE GENOMIC DNA]</scope>
    <source>
        <strain evidence="1 2">CBS 43764</strain>
    </source>
</reference>
<dbReference type="VEuPathDB" id="FungiDB:PV09_04111"/>
<dbReference type="GeneID" id="27312084"/>
<dbReference type="HOGENOM" id="CLU_075838_3_0_1"/>
<dbReference type="EMBL" id="KN847539">
    <property type="protein sequence ID" value="KIW04946.1"/>
    <property type="molecule type" value="Genomic_DNA"/>
</dbReference>
<evidence type="ECO:0000313" key="2">
    <source>
        <dbReference type="Proteomes" id="UP000053259"/>
    </source>
</evidence>
<proteinExistence type="predicted"/>
<organism evidence="1 2">
    <name type="scientific">Verruconis gallopava</name>
    <dbReference type="NCBI Taxonomy" id="253628"/>
    <lineage>
        <taxon>Eukaryota</taxon>
        <taxon>Fungi</taxon>
        <taxon>Dikarya</taxon>
        <taxon>Ascomycota</taxon>
        <taxon>Pezizomycotina</taxon>
        <taxon>Dothideomycetes</taxon>
        <taxon>Pleosporomycetidae</taxon>
        <taxon>Venturiales</taxon>
        <taxon>Sympoventuriaceae</taxon>
        <taxon>Verruconis</taxon>
    </lineage>
</organism>
<dbReference type="RefSeq" id="XP_016214815.1">
    <property type="nucleotide sequence ID" value="XM_016357411.1"/>
</dbReference>
<dbReference type="InParanoid" id="A0A0D1XQM9"/>